<feature type="transmembrane region" description="Helical" evidence="5">
    <location>
        <begin position="113"/>
        <end position="131"/>
    </location>
</feature>
<feature type="transmembrane region" description="Helical" evidence="5">
    <location>
        <begin position="250"/>
        <end position="267"/>
    </location>
</feature>
<feature type="transmembrane region" description="Helical" evidence="5">
    <location>
        <begin position="6"/>
        <end position="26"/>
    </location>
</feature>
<organism evidence="6 7">
    <name type="scientific">Winogradskyella thalassocola</name>
    <dbReference type="NCBI Taxonomy" id="262004"/>
    <lineage>
        <taxon>Bacteria</taxon>
        <taxon>Pseudomonadati</taxon>
        <taxon>Bacteroidota</taxon>
        <taxon>Flavobacteriia</taxon>
        <taxon>Flavobacteriales</taxon>
        <taxon>Flavobacteriaceae</taxon>
        <taxon>Winogradskyella</taxon>
    </lineage>
</organism>
<evidence type="ECO:0000313" key="7">
    <source>
        <dbReference type="Proteomes" id="UP000199492"/>
    </source>
</evidence>
<dbReference type="RefSeq" id="WP_092468383.1">
    <property type="nucleotide sequence ID" value="NZ_FNCZ01000004.1"/>
</dbReference>
<keyword evidence="5" id="KW-1003">Cell membrane</keyword>
<evidence type="ECO:0000313" key="6">
    <source>
        <dbReference type="EMBL" id="SDH79744.1"/>
    </source>
</evidence>
<name>A0A1G8FC44_9FLAO</name>
<keyword evidence="2 5" id="KW-0812">Transmembrane</keyword>
<evidence type="ECO:0000256" key="3">
    <source>
        <dbReference type="ARBA" id="ARBA00022989"/>
    </source>
</evidence>
<dbReference type="InterPro" id="IPR051598">
    <property type="entry name" value="TSUP/Inactive_protease-like"/>
</dbReference>
<keyword evidence="4 5" id="KW-0472">Membrane</keyword>
<proteinExistence type="inferred from homology"/>
<feature type="transmembrane region" description="Helical" evidence="5">
    <location>
        <begin position="220"/>
        <end position="238"/>
    </location>
</feature>
<accession>A0A1G8FC44</accession>
<sequence>MELIEILGYIGALIVGLVLGLIGGGGSILTVPILVYFLGFSPIVATGYSLFIVGSTALVGTLRNIKKNTIDFKTAIIFALPSILTVFMVRRIVIPNLPEVLFSIGDFSLTNSLFIMLLFAIIMLLAGWSMVKSKVINSDKVINNFDNTHYFAIGTQAIGIGALAGLVGAGGGFLIVPALVLLVKLPIKKAISTSLFIISIQSLIGFLGDLNKTTTIDWQFLITFTIISIVGIFIGLALSKKISPKKLKKGFGYFTIVMAIYIIFKELF</sequence>
<dbReference type="PANTHER" id="PTHR43701:SF2">
    <property type="entry name" value="MEMBRANE TRANSPORTER PROTEIN YJNA-RELATED"/>
    <property type="match status" value="1"/>
</dbReference>
<dbReference type="GO" id="GO:0005886">
    <property type="term" value="C:plasma membrane"/>
    <property type="evidence" value="ECO:0007669"/>
    <property type="project" value="UniProtKB-SubCell"/>
</dbReference>
<feature type="transmembrane region" description="Helical" evidence="5">
    <location>
        <begin position="151"/>
        <end position="183"/>
    </location>
</feature>
<dbReference type="EMBL" id="FNCZ01000004">
    <property type="protein sequence ID" value="SDH79744.1"/>
    <property type="molecule type" value="Genomic_DNA"/>
</dbReference>
<dbReference type="OrthoDB" id="8559161at2"/>
<comment type="subcellular location">
    <subcellularLocation>
        <location evidence="5">Cell membrane</location>
        <topology evidence="5">Multi-pass membrane protein</topology>
    </subcellularLocation>
    <subcellularLocation>
        <location evidence="1">Membrane</location>
        <topology evidence="1">Multi-pass membrane protein</topology>
    </subcellularLocation>
</comment>
<evidence type="ECO:0000256" key="2">
    <source>
        <dbReference type="ARBA" id="ARBA00022692"/>
    </source>
</evidence>
<evidence type="ECO:0000256" key="4">
    <source>
        <dbReference type="ARBA" id="ARBA00023136"/>
    </source>
</evidence>
<evidence type="ECO:0000256" key="1">
    <source>
        <dbReference type="ARBA" id="ARBA00004141"/>
    </source>
</evidence>
<dbReference type="InterPro" id="IPR002781">
    <property type="entry name" value="TM_pro_TauE-like"/>
</dbReference>
<dbReference type="STRING" id="262004.SAMN04489796_104213"/>
<feature type="transmembrane region" description="Helical" evidence="5">
    <location>
        <begin position="74"/>
        <end position="93"/>
    </location>
</feature>
<dbReference type="Proteomes" id="UP000199492">
    <property type="component" value="Unassembled WGS sequence"/>
</dbReference>
<evidence type="ECO:0000256" key="5">
    <source>
        <dbReference type="RuleBase" id="RU363041"/>
    </source>
</evidence>
<keyword evidence="3 5" id="KW-1133">Transmembrane helix</keyword>
<dbReference type="PANTHER" id="PTHR43701">
    <property type="entry name" value="MEMBRANE TRANSPORTER PROTEIN MJ0441-RELATED"/>
    <property type="match status" value="1"/>
</dbReference>
<dbReference type="Pfam" id="PF01925">
    <property type="entry name" value="TauE"/>
    <property type="match status" value="1"/>
</dbReference>
<dbReference type="AlphaFoldDB" id="A0A1G8FC44"/>
<feature type="transmembrane region" description="Helical" evidence="5">
    <location>
        <begin position="33"/>
        <end position="54"/>
    </location>
</feature>
<keyword evidence="7" id="KW-1185">Reference proteome</keyword>
<gene>
    <name evidence="6" type="ORF">SAMN04489796_104213</name>
</gene>
<comment type="similarity">
    <text evidence="5">Belongs to the 4-toluene sulfonate uptake permease (TSUP) (TC 2.A.102) family.</text>
</comment>
<protein>
    <recommendedName>
        <fullName evidence="5">Probable membrane transporter protein</fullName>
    </recommendedName>
</protein>
<reference evidence="7" key="1">
    <citation type="submission" date="2016-10" db="EMBL/GenBank/DDBJ databases">
        <authorList>
            <person name="Varghese N."/>
            <person name="Submissions S."/>
        </authorList>
    </citation>
    <scope>NUCLEOTIDE SEQUENCE [LARGE SCALE GENOMIC DNA]</scope>
    <source>
        <strain evidence="7">DSM 15363</strain>
    </source>
</reference>